<dbReference type="GO" id="GO:0009360">
    <property type="term" value="C:DNA polymerase III complex"/>
    <property type="evidence" value="ECO:0007669"/>
    <property type="project" value="TreeGrafter"/>
</dbReference>
<dbReference type="NCBIfam" id="NF006586">
    <property type="entry name" value="PRK09112.1"/>
    <property type="match status" value="1"/>
</dbReference>
<gene>
    <name evidence="1" type="ORF">C4617_05585</name>
</gene>
<dbReference type="Pfam" id="PF13177">
    <property type="entry name" value="DNA_pol3_delta2"/>
    <property type="match status" value="1"/>
</dbReference>
<evidence type="ECO:0000313" key="1">
    <source>
        <dbReference type="EMBL" id="PTL86028.1"/>
    </source>
</evidence>
<dbReference type="EMBL" id="PSQJ01000014">
    <property type="protein sequence ID" value="PTL86028.1"/>
    <property type="molecule type" value="Genomic_DNA"/>
</dbReference>
<dbReference type="Gene3D" id="3.40.50.300">
    <property type="entry name" value="P-loop containing nucleotide triphosphate hydrolases"/>
    <property type="match status" value="1"/>
</dbReference>
<dbReference type="PANTHER" id="PTHR11669:SF8">
    <property type="entry name" value="DNA POLYMERASE III SUBUNIT DELTA"/>
    <property type="match status" value="1"/>
</dbReference>
<dbReference type="AlphaFoldDB" id="A0A2T4VW71"/>
<proteinExistence type="predicted"/>
<sequence length="351" mass="40234">MTSTIINGGLGSIYNQKLFGHEQIEEFLSQYYCSGKMHHALIFQGAEGIGKATLGLRYACHIFQNPEFRYAPSKIYPPDINSPIVRQMASLSLHDFLYLSYQVDNKTGKLRTVITVDEIRRIRNFLSLTANNGGWRIVMIDPADGMNRNASNALLKSLEDPPKKVLFILISHVSGMILPTIRSRCLSIKFKTLSENNICKAIENLGIKLSQEKRSILINASNGSVTRAIKILNYGCDKIISAYADLMRIRNKNHTRQMMQQIADELANNDKYVVFNFFTEFILEDTYKRAKEAALLGQLEEADQIVEIYHSIKNRIDSFFIYHLDRQQTILYLLEKAIDCCNIYCRDFYDN</sequence>
<protein>
    <submittedName>
        <fullName evidence="1">DNA polymerase III subunit delta</fullName>
    </submittedName>
</protein>
<name>A0A2T4VW71_9HYPH</name>
<dbReference type="Proteomes" id="UP000240811">
    <property type="component" value="Unassembled WGS sequence"/>
</dbReference>
<dbReference type="SUPFAM" id="SSF52540">
    <property type="entry name" value="P-loop containing nucleoside triphosphate hydrolases"/>
    <property type="match status" value="1"/>
</dbReference>
<evidence type="ECO:0000313" key="2">
    <source>
        <dbReference type="Proteomes" id="UP000240811"/>
    </source>
</evidence>
<dbReference type="GO" id="GO:0006261">
    <property type="term" value="P:DNA-templated DNA replication"/>
    <property type="evidence" value="ECO:0007669"/>
    <property type="project" value="TreeGrafter"/>
</dbReference>
<organism evidence="1 2">
    <name type="scientific">Candidatus Liberibacter europaeus</name>
    <dbReference type="NCBI Taxonomy" id="744859"/>
    <lineage>
        <taxon>Bacteria</taxon>
        <taxon>Pseudomonadati</taxon>
        <taxon>Pseudomonadota</taxon>
        <taxon>Alphaproteobacteria</taxon>
        <taxon>Hyphomicrobiales</taxon>
        <taxon>Rhizobiaceae</taxon>
        <taxon>Liberibacter</taxon>
    </lineage>
</organism>
<dbReference type="InterPro" id="IPR027417">
    <property type="entry name" value="P-loop_NTPase"/>
</dbReference>
<comment type="caution">
    <text evidence="1">The sequence shown here is derived from an EMBL/GenBank/DDBJ whole genome shotgun (WGS) entry which is preliminary data.</text>
</comment>
<dbReference type="PANTHER" id="PTHR11669">
    <property type="entry name" value="REPLICATION FACTOR C / DNA POLYMERASE III GAMMA-TAU SUBUNIT"/>
    <property type="match status" value="1"/>
</dbReference>
<reference evidence="2" key="1">
    <citation type="submission" date="2018-02" db="EMBL/GenBank/DDBJ databases">
        <title>Genome sequence of Candidatus Liberibacter europaeus.</title>
        <authorList>
            <person name="Frampton R.A."/>
            <person name="Thompson S.M."/>
            <person name="David C."/>
            <person name="Addison S.M."/>
            <person name="Smith G.R."/>
        </authorList>
    </citation>
    <scope>NUCLEOTIDE SEQUENCE [LARGE SCALE GENOMIC DNA]</scope>
</reference>
<dbReference type="InterPro" id="IPR050238">
    <property type="entry name" value="DNA_Rep/Repair_Clamp_Loader"/>
</dbReference>
<accession>A0A2T4VW71</accession>